<protein>
    <submittedName>
        <fullName evidence="1">Uncharacterized protein</fullName>
    </submittedName>
</protein>
<evidence type="ECO:0000313" key="1">
    <source>
        <dbReference type="EMBL" id="JAH44931.1"/>
    </source>
</evidence>
<dbReference type="EMBL" id="GBXM01063646">
    <property type="protein sequence ID" value="JAH44931.1"/>
    <property type="molecule type" value="Transcribed_RNA"/>
</dbReference>
<reference evidence="1" key="1">
    <citation type="submission" date="2014-11" db="EMBL/GenBank/DDBJ databases">
        <authorList>
            <person name="Amaro Gonzalez C."/>
        </authorList>
    </citation>
    <scope>NUCLEOTIDE SEQUENCE</scope>
</reference>
<dbReference type="AlphaFoldDB" id="A0A0E9SUG1"/>
<reference evidence="1" key="2">
    <citation type="journal article" date="2015" name="Fish Shellfish Immunol.">
        <title>Early steps in the European eel (Anguilla anguilla)-Vibrio vulnificus interaction in the gills: Role of the RtxA13 toxin.</title>
        <authorList>
            <person name="Callol A."/>
            <person name="Pajuelo D."/>
            <person name="Ebbesson L."/>
            <person name="Teles M."/>
            <person name="MacKenzie S."/>
            <person name="Amaro C."/>
        </authorList>
    </citation>
    <scope>NUCLEOTIDE SEQUENCE</scope>
</reference>
<sequence>MTLKGLSSRLKEIIHFNSDLFFPFLESNIFLAGNSSALFISLGEHSQAHTLLCCQCFSRCTS</sequence>
<proteinExistence type="predicted"/>
<organism evidence="1">
    <name type="scientific">Anguilla anguilla</name>
    <name type="common">European freshwater eel</name>
    <name type="synonym">Muraena anguilla</name>
    <dbReference type="NCBI Taxonomy" id="7936"/>
    <lineage>
        <taxon>Eukaryota</taxon>
        <taxon>Metazoa</taxon>
        <taxon>Chordata</taxon>
        <taxon>Craniata</taxon>
        <taxon>Vertebrata</taxon>
        <taxon>Euteleostomi</taxon>
        <taxon>Actinopterygii</taxon>
        <taxon>Neopterygii</taxon>
        <taxon>Teleostei</taxon>
        <taxon>Anguilliformes</taxon>
        <taxon>Anguillidae</taxon>
        <taxon>Anguilla</taxon>
    </lineage>
</organism>
<name>A0A0E9SUG1_ANGAN</name>
<accession>A0A0E9SUG1</accession>